<evidence type="ECO:0000256" key="2">
    <source>
        <dbReference type="ARBA" id="ARBA00022581"/>
    </source>
</evidence>
<dbReference type="InterPro" id="IPR011083">
    <property type="entry name" value="Phage_tail_collar_dom"/>
</dbReference>
<sequence>MKETLYSARIQTQQALSNEKGIGPETDKLKYKFKEGSIPLQIDFSQLIDIADVGRKACGLAPQQNGPGTGLTLGDDGTLNLKMGIIDHNNSSPLKLEQDILSVSLGRGLTNKSDGISVGQGHGITVYSQSVAVKLAANKGLVVDANGIAIKPGDGIAFNSEGALEATPADSTITVDSAGIKVKAGRGITVGNGLEVHLHANGGIGNSSSGIRIKTGHGIKIDNDQVAIDPNTVLPKGMIVMFSGSAIPQGWLLCDGTKGTPNLIDRFILGGTIANIDGTNGKTATGQSNAKSFVVNSNENSTKKMDVRVNETQLNIKQIPKHKHIQGGGFTENTGLRYSAVLNNDLNDEINNKDLNHYRIIYNTTEEPWIRSVNYNHWWPYTSSTGSSEGHDHTASTTLPAHTHQVDIVPPYYILAFIMKS</sequence>
<reference evidence="4 7" key="3">
    <citation type="journal article" date="2017" name="Nat. Microbiol.">
        <title>Natural product diversity associated with the nematode symbionts Photorhabdus and Xenorhabdus.</title>
        <authorList>
            <person name="Tobias N.J."/>
            <person name="Wolff H."/>
            <person name="Djahanschiri B."/>
            <person name="Grundmann F."/>
            <person name="Kronenwerth M."/>
            <person name="Shi Y.M."/>
            <person name="Simonyi S."/>
            <person name="Grun P."/>
            <person name="Shapiro-Ilan D."/>
            <person name="Pidot S.J."/>
            <person name="Stinear T.P."/>
            <person name="Ebersberger I."/>
            <person name="Bode H.B."/>
        </authorList>
    </citation>
    <scope>NUCLEOTIDE SEQUENCE [LARGE SCALE GENOMIC DNA]</scope>
    <source>
        <strain evidence="4 7">DSM 17908</strain>
    </source>
</reference>
<organism evidence="5 6">
    <name type="scientific">Xenorhabdus mauleonii</name>
    <dbReference type="NCBI Taxonomy" id="351675"/>
    <lineage>
        <taxon>Bacteria</taxon>
        <taxon>Pseudomonadati</taxon>
        <taxon>Pseudomonadota</taxon>
        <taxon>Gammaproteobacteria</taxon>
        <taxon>Enterobacterales</taxon>
        <taxon>Morganellaceae</taxon>
        <taxon>Xenorhabdus</taxon>
    </lineage>
</organism>
<dbReference type="Pfam" id="PF07484">
    <property type="entry name" value="Collar"/>
    <property type="match status" value="1"/>
</dbReference>
<dbReference type="Proteomes" id="UP000198919">
    <property type="component" value="Unassembled WGS sequence"/>
</dbReference>
<dbReference type="EMBL" id="NITY01000002">
    <property type="protein sequence ID" value="PHM45299.1"/>
    <property type="molecule type" value="Genomic_DNA"/>
</dbReference>
<evidence type="ECO:0000313" key="4">
    <source>
        <dbReference type="EMBL" id="PHM45299.1"/>
    </source>
</evidence>
<dbReference type="RefSeq" id="WP_169924662.1">
    <property type="nucleotide sequence ID" value="NZ_CAWNQB010000012.1"/>
</dbReference>
<dbReference type="STRING" id="351675.SAMN05421680_10466"/>
<evidence type="ECO:0000259" key="3">
    <source>
        <dbReference type="Pfam" id="PF07484"/>
    </source>
</evidence>
<evidence type="ECO:0000313" key="5">
    <source>
        <dbReference type="EMBL" id="SFI88168.1"/>
    </source>
</evidence>
<protein>
    <submittedName>
        <fullName evidence="5">Phage Tail Collar Domain</fullName>
    </submittedName>
</protein>
<keyword evidence="2" id="KW-0945">Host-virus interaction</keyword>
<proteinExistence type="predicted"/>
<dbReference type="SUPFAM" id="SSF88874">
    <property type="entry name" value="Receptor-binding domain of short tail fibre protein gp12"/>
    <property type="match status" value="1"/>
</dbReference>
<dbReference type="CDD" id="cd22641">
    <property type="entry name" value="C24-like"/>
    <property type="match status" value="1"/>
</dbReference>
<name>A0A1I3LTR5_9GAMM</name>
<gene>
    <name evidence="5" type="ORF">SAMN05421680_10466</name>
    <name evidence="4" type="ORF">Xmau_00949</name>
</gene>
<accession>A0A1I3LTR5</accession>
<evidence type="ECO:0000313" key="7">
    <source>
        <dbReference type="Proteomes" id="UP000224607"/>
    </source>
</evidence>
<dbReference type="GO" id="GO:0019062">
    <property type="term" value="P:virion attachment to host cell"/>
    <property type="evidence" value="ECO:0007669"/>
    <property type="project" value="InterPro"/>
</dbReference>
<evidence type="ECO:0000256" key="1">
    <source>
        <dbReference type="ARBA" id="ARBA00004328"/>
    </source>
</evidence>
<dbReference type="EMBL" id="FORG01000004">
    <property type="protein sequence ID" value="SFI88168.1"/>
    <property type="molecule type" value="Genomic_DNA"/>
</dbReference>
<feature type="domain" description="Phage tail collar" evidence="3">
    <location>
        <begin position="237"/>
        <end position="258"/>
    </location>
</feature>
<dbReference type="Proteomes" id="UP000224607">
    <property type="component" value="Unassembled WGS sequence"/>
</dbReference>
<keyword evidence="7" id="KW-1185">Reference proteome</keyword>
<dbReference type="InterPro" id="IPR009013">
    <property type="entry name" value="Attachment_protein_shaft_sf"/>
</dbReference>
<dbReference type="SUPFAM" id="SSF51225">
    <property type="entry name" value="Fibre shaft of virus attachment proteins"/>
    <property type="match status" value="1"/>
</dbReference>
<dbReference type="AlphaFoldDB" id="A0A1I3LTR5"/>
<dbReference type="Gene3D" id="2.10.25.20">
    <property type="entry name" value="reovirus attachment protein sigma1, domain 1"/>
    <property type="match status" value="2"/>
</dbReference>
<comment type="subcellular location">
    <subcellularLocation>
        <location evidence="1">Virion</location>
    </subcellularLocation>
</comment>
<reference evidence="6" key="2">
    <citation type="submission" date="2016-10" db="EMBL/GenBank/DDBJ databases">
        <authorList>
            <person name="Varghese N."/>
            <person name="Submissions S."/>
        </authorList>
    </citation>
    <scope>NUCLEOTIDE SEQUENCE [LARGE SCALE GENOMIC DNA]</scope>
    <source>
        <strain evidence="6">DSM 17908</strain>
    </source>
</reference>
<reference evidence="5" key="1">
    <citation type="submission" date="2016-10" db="EMBL/GenBank/DDBJ databases">
        <authorList>
            <person name="de Groot N.N."/>
        </authorList>
    </citation>
    <scope>NUCLEOTIDE SEQUENCE [LARGE SCALE GENOMIC DNA]</scope>
    <source>
        <strain evidence="5">DSM 17908</strain>
    </source>
</reference>
<evidence type="ECO:0000313" key="6">
    <source>
        <dbReference type="Proteomes" id="UP000198919"/>
    </source>
</evidence>